<dbReference type="SMART" id="SM00490">
    <property type="entry name" value="HELICc"/>
    <property type="match status" value="1"/>
</dbReference>
<dbReference type="GO" id="GO:0016887">
    <property type="term" value="F:ATP hydrolysis activity"/>
    <property type="evidence" value="ECO:0007669"/>
    <property type="project" value="RHEA"/>
</dbReference>
<evidence type="ECO:0000256" key="5">
    <source>
        <dbReference type="ARBA" id="ARBA00022801"/>
    </source>
</evidence>
<reference evidence="14 15" key="1">
    <citation type="journal article" date="2013" name="Curr. Biol.">
        <title>Shared signatures of parasitism and phylogenomics unite Cryptomycota and microsporidia.</title>
        <authorList>
            <person name="James T.Y."/>
            <person name="Pelin A."/>
            <person name="Bonen L."/>
            <person name="Ahrendt S."/>
            <person name="Sain D."/>
            <person name="Corradi N."/>
            <person name="Stajich J.E."/>
        </authorList>
    </citation>
    <scope>NUCLEOTIDE SEQUENCE [LARGE SCALE GENOMIC DNA]</scope>
    <source>
        <strain evidence="14 15">CSF55</strain>
    </source>
</reference>
<evidence type="ECO:0000256" key="10">
    <source>
        <dbReference type="ARBA" id="ARBA00023242"/>
    </source>
</evidence>
<dbReference type="PROSITE" id="PS51192">
    <property type="entry name" value="HELICASE_ATP_BIND_1"/>
    <property type="match status" value="1"/>
</dbReference>
<evidence type="ECO:0000256" key="3">
    <source>
        <dbReference type="ARBA" id="ARBA00022741"/>
    </source>
</evidence>
<dbReference type="FunFam" id="3.40.50.300:FF:000861">
    <property type="entry name" value="Fanconi anemia, complementation group M"/>
    <property type="match status" value="1"/>
</dbReference>
<dbReference type="InterPro" id="IPR044749">
    <property type="entry name" value="FANCM_DEXDc"/>
</dbReference>
<evidence type="ECO:0000256" key="2">
    <source>
        <dbReference type="ARBA" id="ARBA00009889"/>
    </source>
</evidence>
<dbReference type="Pfam" id="PF00271">
    <property type="entry name" value="Helicase_C"/>
    <property type="match status" value="1"/>
</dbReference>
<evidence type="ECO:0000256" key="11">
    <source>
        <dbReference type="RuleBase" id="RU367027"/>
    </source>
</evidence>
<keyword evidence="10" id="KW-0539">Nucleus</keyword>
<keyword evidence="7" id="KW-0067">ATP-binding</keyword>
<feature type="domain" description="Helicase C-terminal" evidence="13">
    <location>
        <begin position="354"/>
        <end position="517"/>
    </location>
</feature>
<dbReference type="EC" id="3.6.4.12" evidence="11"/>
<comment type="subcellular location">
    <subcellularLocation>
        <location evidence="1 11">Nucleus</location>
    </subcellularLocation>
</comment>
<dbReference type="InterPro" id="IPR001650">
    <property type="entry name" value="Helicase_C-like"/>
</dbReference>
<dbReference type="CDD" id="cd18033">
    <property type="entry name" value="DEXDc_FANCM"/>
    <property type="match status" value="1"/>
</dbReference>
<keyword evidence="3" id="KW-0547">Nucleotide-binding</keyword>
<dbReference type="GO" id="GO:0005524">
    <property type="term" value="F:ATP binding"/>
    <property type="evidence" value="ECO:0007669"/>
    <property type="project" value="UniProtKB-UniRule"/>
</dbReference>
<comment type="catalytic activity">
    <reaction evidence="11">
        <text>ATP + H2O = ADP + phosphate + H(+)</text>
        <dbReference type="Rhea" id="RHEA:13065"/>
        <dbReference type="ChEBI" id="CHEBI:15377"/>
        <dbReference type="ChEBI" id="CHEBI:15378"/>
        <dbReference type="ChEBI" id="CHEBI:30616"/>
        <dbReference type="ChEBI" id="CHEBI:43474"/>
        <dbReference type="ChEBI" id="CHEBI:456216"/>
        <dbReference type="EC" id="3.6.4.12"/>
    </reaction>
</comment>
<dbReference type="GO" id="GO:0036297">
    <property type="term" value="P:interstrand cross-link repair"/>
    <property type="evidence" value="ECO:0007669"/>
    <property type="project" value="UniProtKB-ARBA"/>
</dbReference>
<sequence>MDQDAIQNWIYPSNFSLREYQYNIVQKSLFHNTLVCLPTGLGKTLIAAVVMFNYYRWFPKGMIIFLAPTKPLVSQQIEACYSMTGMEREKIAELTGSISPEKRDHYWNNKRCFFMTPQVLQNDLKRHKFISENLVCLVIDEAHRAMGSHAYSEVVKEISCFNSQFRILALTATPASDPKAVQEIVNNLLISHIEIRTEESIDVKKYVNQKEKKVFVLELDPTLQSLKNGFINKIMKPYLNLLNQSNCLHDKNPETLSVWYLMERRNQCRQIRSNLGTYEVIFSCLILFARALENLMCYGLNMFYKTLTSPLEGDSDHHPSLIMNLQKNIELHNLVKYLNELRNTKRESHPKFQKLKESLNEHFSKNGRDSKVIIFANFREIVEEIFVYLKEEDQVRVATFVGQSHGKTRGLKQKEQIKVLEDFKNGIFNVIVATSIGEEGLDIGEVDLIVCFDAQASPIRMLQRFGRTGRKRSGEVILLLSAGKEQTKYKRSKDQYQSVQKAIIKDSKFQLYQNNPQMIPNPSQCKSLMLEIHLPSQKFLKTPQSKRTKNLSFPTIEISENQKKLFESKRQQFSSISSKTNFIRPLSKTSQAFHSILLKIQSFSQDNSNSQINYLSDNDEDNINVILNDLLDEEENCSEISENEIKIPKIINWKIQKLNFTDFTLPFSLFMGEINPPSSPILVKFEQLSETKHSSDTIDTSFHQFPDLEKGLETPSVLETPIAAKANKKRVIFSPETPTISSPTLQKFPINRKRKISQFLDLEAANSEKDDDELPDGEFSAMSSFINDDSQHVSMDDTSIYLRSLMTQHQESLGFKTSKNQYGNNRAYKLNLRSNELKSDESDKAVLISSSDDSSDIS</sequence>
<dbReference type="CDD" id="cd12091">
    <property type="entry name" value="FANCM_ID"/>
    <property type="match status" value="1"/>
</dbReference>
<evidence type="ECO:0000256" key="8">
    <source>
        <dbReference type="ARBA" id="ARBA00023125"/>
    </source>
</evidence>
<dbReference type="PANTHER" id="PTHR14025:SF20">
    <property type="entry name" value="FANCONI ANEMIA GROUP M PROTEIN"/>
    <property type="match status" value="1"/>
</dbReference>
<dbReference type="FunFam" id="3.40.50.300:FF:001992">
    <property type="entry name" value="ATP-dependent RNA helicase, putative"/>
    <property type="match status" value="1"/>
</dbReference>
<evidence type="ECO:0000256" key="6">
    <source>
        <dbReference type="ARBA" id="ARBA00022806"/>
    </source>
</evidence>
<evidence type="ECO:0000313" key="14">
    <source>
        <dbReference type="EMBL" id="EPZ32328.1"/>
    </source>
</evidence>
<keyword evidence="15" id="KW-1185">Reference proteome</keyword>
<dbReference type="InterPro" id="IPR039686">
    <property type="entry name" value="FANCM/Mph1-like_ID"/>
</dbReference>
<dbReference type="InterPro" id="IPR014001">
    <property type="entry name" value="Helicase_ATP-bd"/>
</dbReference>
<evidence type="ECO:0000259" key="13">
    <source>
        <dbReference type="PROSITE" id="PS51194"/>
    </source>
</evidence>
<dbReference type="InterPro" id="IPR006935">
    <property type="entry name" value="Helicase/UvrB_N"/>
</dbReference>
<evidence type="ECO:0000256" key="7">
    <source>
        <dbReference type="ARBA" id="ARBA00022840"/>
    </source>
</evidence>
<feature type="domain" description="Helicase ATP-binding" evidence="12">
    <location>
        <begin position="24"/>
        <end position="192"/>
    </location>
</feature>
<dbReference type="SMART" id="SM00487">
    <property type="entry name" value="DEXDc"/>
    <property type="match status" value="1"/>
</dbReference>
<dbReference type="CDD" id="cd18801">
    <property type="entry name" value="SF2_C_FANCM_Hef"/>
    <property type="match status" value="1"/>
</dbReference>
<dbReference type="GO" id="GO:0045003">
    <property type="term" value="P:double-strand break repair via synthesis-dependent strand annealing"/>
    <property type="evidence" value="ECO:0007669"/>
    <property type="project" value="TreeGrafter"/>
</dbReference>
<dbReference type="OrthoDB" id="164902at2759"/>
<evidence type="ECO:0000256" key="9">
    <source>
        <dbReference type="ARBA" id="ARBA00023204"/>
    </source>
</evidence>
<dbReference type="AlphaFoldDB" id="A0A075AQ45"/>
<keyword evidence="8" id="KW-0238">DNA-binding</keyword>
<dbReference type="GO" id="GO:0009378">
    <property type="term" value="F:four-way junction helicase activity"/>
    <property type="evidence" value="ECO:0007669"/>
    <property type="project" value="TreeGrafter"/>
</dbReference>
<gene>
    <name evidence="14" type="ORF">O9G_002169</name>
</gene>
<dbReference type="PROSITE" id="PS51194">
    <property type="entry name" value="HELICASE_CTER"/>
    <property type="match status" value="1"/>
</dbReference>
<name>A0A075AQ45_ROZAC</name>
<evidence type="ECO:0000259" key="12">
    <source>
        <dbReference type="PROSITE" id="PS51192"/>
    </source>
</evidence>
<keyword evidence="5" id="KW-0378">Hydrolase</keyword>
<dbReference type="HOGENOM" id="CLU_002513_5_0_1"/>
<dbReference type="PANTHER" id="PTHR14025">
    <property type="entry name" value="FANCONI ANEMIA GROUP M FANCM FAMILY MEMBER"/>
    <property type="match status" value="1"/>
</dbReference>
<comment type="subunit">
    <text evidence="11">Interacts with the MHF histone-fold complex to form the FANCM-MHF complex.</text>
</comment>
<organism evidence="14 15">
    <name type="scientific">Rozella allomycis (strain CSF55)</name>
    <dbReference type="NCBI Taxonomy" id="988480"/>
    <lineage>
        <taxon>Eukaryota</taxon>
        <taxon>Fungi</taxon>
        <taxon>Fungi incertae sedis</taxon>
        <taxon>Cryptomycota</taxon>
        <taxon>Cryptomycota incertae sedis</taxon>
        <taxon>Rozella</taxon>
    </lineage>
</organism>
<dbReference type="GO" id="GO:0043138">
    <property type="term" value="F:3'-5' DNA helicase activity"/>
    <property type="evidence" value="ECO:0007669"/>
    <property type="project" value="InterPro"/>
</dbReference>
<evidence type="ECO:0000313" key="15">
    <source>
        <dbReference type="Proteomes" id="UP000030755"/>
    </source>
</evidence>
<evidence type="ECO:0000256" key="1">
    <source>
        <dbReference type="ARBA" id="ARBA00004123"/>
    </source>
</evidence>
<dbReference type="STRING" id="988480.A0A075AQ45"/>
<keyword evidence="6 14" id="KW-0347">Helicase</keyword>
<dbReference type="GO" id="GO:0005634">
    <property type="term" value="C:nucleus"/>
    <property type="evidence" value="ECO:0007669"/>
    <property type="project" value="UniProtKB-SubCell"/>
</dbReference>
<evidence type="ECO:0000256" key="4">
    <source>
        <dbReference type="ARBA" id="ARBA00022763"/>
    </source>
</evidence>
<dbReference type="Pfam" id="PF04851">
    <property type="entry name" value="ResIII"/>
    <property type="match status" value="1"/>
</dbReference>
<protein>
    <recommendedName>
        <fullName evidence="11">ATP-dependent DNA helicase</fullName>
        <ecNumber evidence="11">3.6.4.12</ecNumber>
    </recommendedName>
</protein>
<proteinExistence type="inferred from homology"/>
<dbReference type="GO" id="GO:0000400">
    <property type="term" value="F:four-way junction DNA binding"/>
    <property type="evidence" value="ECO:0007669"/>
    <property type="project" value="TreeGrafter"/>
</dbReference>
<dbReference type="InterPro" id="IPR027417">
    <property type="entry name" value="P-loop_NTPase"/>
</dbReference>
<comment type="similarity">
    <text evidence="2 11">Belongs to the DEAD box helicase family. DEAH subfamily. FANCM sub-subfamily.</text>
</comment>
<dbReference type="Proteomes" id="UP000030755">
    <property type="component" value="Unassembled WGS sequence"/>
</dbReference>
<dbReference type="SUPFAM" id="SSF52540">
    <property type="entry name" value="P-loop containing nucleoside triphosphate hydrolases"/>
    <property type="match status" value="1"/>
</dbReference>
<dbReference type="Gene3D" id="3.40.50.300">
    <property type="entry name" value="P-loop containing nucleotide triphosphate hydrolases"/>
    <property type="match status" value="2"/>
</dbReference>
<comment type="function">
    <text evidence="11">ATP-dependent DNA helicase involved in DNA damage repair by homologous recombination and in genome maintenance. Capable of unwinding D-loops. Plays a role in limiting crossover recombinants during mitotic DNA double-strand break (DSB) repair. Component of a FANCM-MHF complex which promotes gene conversion at blocked replication forks, probably by reversal of the stalled fork.</text>
</comment>
<dbReference type="Gene3D" id="1.20.1320.30">
    <property type="match status" value="1"/>
</dbReference>
<keyword evidence="4" id="KW-0227">DNA damage</keyword>
<keyword evidence="9" id="KW-0234">DNA repair</keyword>
<dbReference type="EMBL" id="KE561161">
    <property type="protein sequence ID" value="EPZ32328.1"/>
    <property type="molecule type" value="Genomic_DNA"/>
</dbReference>
<accession>A0A075AQ45</accession>